<protein>
    <recommendedName>
        <fullName evidence="10">Thiamine-phosphate synthase</fullName>
        <shortName evidence="10">TP synthase</shortName>
        <shortName evidence="10">TPS</shortName>
        <ecNumber evidence="10">2.5.1.3</ecNumber>
    </recommendedName>
    <alternativeName>
        <fullName evidence="10">Thiamine-phosphate pyrophosphorylase</fullName>
        <shortName evidence="10">TMP pyrophosphorylase</shortName>
        <shortName evidence="10">TMP-PPase</shortName>
    </alternativeName>
</protein>
<organism evidence="12 13">
    <name type="scientific">Bifidobacterium psychraerophilum</name>
    <dbReference type="NCBI Taxonomy" id="218140"/>
    <lineage>
        <taxon>Bacteria</taxon>
        <taxon>Bacillati</taxon>
        <taxon>Actinomycetota</taxon>
        <taxon>Actinomycetes</taxon>
        <taxon>Bifidobacteriales</taxon>
        <taxon>Bifidobacteriaceae</taxon>
        <taxon>Bifidobacterium</taxon>
    </lineage>
</organism>
<dbReference type="GO" id="GO:0004789">
    <property type="term" value="F:thiamine-phosphate diphosphorylase activity"/>
    <property type="evidence" value="ECO:0007669"/>
    <property type="project" value="UniProtKB-UniRule"/>
</dbReference>
<keyword evidence="5 10" id="KW-0460">Magnesium</keyword>
<feature type="binding site" evidence="10">
    <location>
        <position position="102"/>
    </location>
    <ligand>
        <name>Mg(2+)</name>
        <dbReference type="ChEBI" id="CHEBI:18420"/>
    </ligand>
</feature>
<dbReference type="GO" id="GO:0005737">
    <property type="term" value="C:cytoplasm"/>
    <property type="evidence" value="ECO:0007669"/>
    <property type="project" value="TreeGrafter"/>
</dbReference>
<evidence type="ECO:0000256" key="4">
    <source>
        <dbReference type="ARBA" id="ARBA00022723"/>
    </source>
</evidence>
<reference evidence="12 13" key="1">
    <citation type="submission" date="2014-03" db="EMBL/GenBank/DDBJ databases">
        <title>Genomics of Bifidobacteria.</title>
        <authorList>
            <person name="Ventura M."/>
            <person name="Milani C."/>
            <person name="Lugli G.A."/>
        </authorList>
    </citation>
    <scope>NUCLEOTIDE SEQUENCE [LARGE SCALE GENOMIC DNA]</scope>
    <source>
        <strain evidence="12 13">LMG 21775</strain>
    </source>
</reference>
<keyword evidence="12" id="KW-0456">Lyase</keyword>
<dbReference type="PANTHER" id="PTHR20857">
    <property type="entry name" value="THIAMINE-PHOSPHATE PYROPHOSPHORYLASE"/>
    <property type="match status" value="1"/>
</dbReference>
<comment type="pathway">
    <text evidence="2 10">Cofactor biosynthesis; thiamine diphosphate biosynthesis; thiamine phosphate from 4-amino-2-methyl-5-diphosphomethylpyrimidine and 4-methyl-5-(2-phosphoethyl)-thiazole: step 1/1.</text>
</comment>
<feature type="binding site" evidence="10">
    <location>
        <position position="145"/>
    </location>
    <ligand>
        <name>4-amino-2-methyl-5-(diphosphooxymethyl)pyrimidine</name>
        <dbReference type="ChEBI" id="CHEBI:57841"/>
    </ligand>
</feature>
<keyword evidence="13" id="KW-1185">Reference proteome</keyword>
<dbReference type="GO" id="GO:0000287">
    <property type="term" value="F:magnesium ion binding"/>
    <property type="evidence" value="ECO:0007669"/>
    <property type="project" value="UniProtKB-UniRule"/>
</dbReference>
<dbReference type="InterPro" id="IPR034291">
    <property type="entry name" value="TMP_synthase"/>
</dbReference>
<evidence type="ECO:0000259" key="11">
    <source>
        <dbReference type="Pfam" id="PF02581"/>
    </source>
</evidence>
<dbReference type="GO" id="GO:0009229">
    <property type="term" value="P:thiamine diphosphate biosynthetic process"/>
    <property type="evidence" value="ECO:0007669"/>
    <property type="project" value="UniProtKB-UniRule"/>
</dbReference>
<dbReference type="UniPathway" id="UPA00060">
    <property type="reaction ID" value="UER00141"/>
</dbReference>
<sequence length="260" mass="27352">MDTQHSPSPQAADVPRLSVPSPAFASMRGSFDLSAYLVLGPDDTHGRAVEDIVAAALRAGITFVQLRAKHSDASEIIDMAGRIARTIADAGKSATVPLVIDDRLDATWQARCEGIKVDGVHVGQTDISVEYCRTLLGPDAIVGLSANTEHLIDVVNALPEGVIDYVGAGPVHPTISKADAGIDENGVAHNLEIEGIRRLSEISGYPVVAGGGVTAADMPELARTKVAGWFVISAIAGKADPELATRELIEAWKQAKRQHA</sequence>
<dbReference type="EC" id="2.5.1.3" evidence="10"/>
<proteinExistence type="inferred from homology"/>
<comment type="similarity">
    <text evidence="10">Belongs to the thiamine-phosphate synthase family.</text>
</comment>
<evidence type="ECO:0000256" key="3">
    <source>
        <dbReference type="ARBA" id="ARBA00022679"/>
    </source>
</evidence>
<feature type="binding site" evidence="10">
    <location>
        <position position="212"/>
    </location>
    <ligand>
        <name>2-[(2R,5Z)-2-carboxy-4-methylthiazol-5(2H)-ylidene]ethyl phosphate</name>
        <dbReference type="ChEBI" id="CHEBI:62899"/>
    </ligand>
</feature>
<dbReference type="eggNOG" id="COG0352">
    <property type="taxonomic scope" value="Bacteria"/>
</dbReference>
<dbReference type="PANTHER" id="PTHR20857:SF15">
    <property type="entry name" value="THIAMINE-PHOSPHATE SYNTHASE"/>
    <property type="match status" value="1"/>
</dbReference>
<keyword evidence="6 10" id="KW-0784">Thiamine biosynthesis</keyword>
<dbReference type="Pfam" id="PF02581">
    <property type="entry name" value="TMP-TENI"/>
    <property type="match status" value="1"/>
</dbReference>
<comment type="catalytic activity">
    <reaction evidence="8 10">
        <text>2-(2-carboxy-4-methylthiazol-5-yl)ethyl phosphate + 4-amino-2-methyl-5-(diphosphooxymethyl)pyrimidine + 2 H(+) = thiamine phosphate + CO2 + diphosphate</text>
        <dbReference type="Rhea" id="RHEA:47848"/>
        <dbReference type="ChEBI" id="CHEBI:15378"/>
        <dbReference type="ChEBI" id="CHEBI:16526"/>
        <dbReference type="ChEBI" id="CHEBI:33019"/>
        <dbReference type="ChEBI" id="CHEBI:37575"/>
        <dbReference type="ChEBI" id="CHEBI:57841"/>
        <dbReference type="ChEBI" id="CHEBI:62890"/>
        <dbReference type="EC" id="2.5.1.3"/>
    </reaction>
</comment>
<evidence type="ECO:0000256" key="2">
    <source>
        <dbReference type="ARBA" id="ARBA00005165"/>
    </source>
</evidence>
<gene>
    <name evidence="10" type="primary">thiE</name>
    <name evidence="12" type="ORF">BPSY_1976</name>
</gene>
<feature type="binding site" evidence="10">
    <location>
        <position position="177"/>
    </location>
    <ligand>
        <name>4-amino-2-methyl-5-(diphosphooxymethyl)pyrimidine</name>
        <dbReference type="ChEBI" id="CHEBI:57841"/>
    </ligand>
</feature>
<dbReference type="AlphaFoldDB" id="A0A087CE67"/>
<evidence type="ECO:0000256" key="6">
    <source>
        <dbReference type="ARBA" id="ARBA00022977"/>
    </source>
</evidence>
<comment type="caution">
    <text evidence="12">The sequence shown here is derived from an EMBL/GenBank/DDBJ whole genome shotgun (WGS) entry which is preliminary data.</text>
</comment>
<dbReference type="HAMAP" id="MF_00097">
    <property type="entry name" value="TMP_synthase"/>
    <property type="match status" value="1"/>
</dbReference>
<dbReference type="InterPro" id="IPR013785">
    <property type="entry name" value="Aldolase_TIM"/>
</dbReference>
<feature type="domain" description="Thiamine phosphate synthase/TenI" evidence="11">
    <location>
        <begin position="36"/>
        <end position="235"/>
    </location>
</feature>
<dbReference type="Gene3D" id="3.20.20.70">
    <property type="entry name" value="Aldolase class I"/>
    <property type="match status" value="1"/>
</dbReference>
<comment type="cofactor">
    <cofactor evidence="10">
        <name>Mg(2+)</name>
        <dbReference type="ChEBI" id="CHEBI:18420"/>
    </cofactor>
    <text evidence="10">Binds 1 Mg(2+) ion per subunit.</text>
</comment>
<dbReference type="EMBL" id="JGZI01000010">
    <property type="protein sequence ID" value="KFI81567.1"/>
    <property type="molecule type" value="Genomic_DNA"/>
</dbReference>
<evidence type="ECO:0000256" key="9">
    <source>
        <dbReference type="ARBA" id="ARBA00047883"/>
    </source>
</evidence>
<feature type="binding site" evidence="10">
    <location>
        <begin position="174"/>
        <end position="176"/>
    </location>
    <ligand>
        <name>2-[(2R,5Z)-2-carboxy-4-methylthiazol-5(2H)-ylidene]ethyl phosphate</name>
        <dbReference type="ChEBI" id="CHEBI:62899"/>
    </ligand>
</feature>
<dbReference type="SUPFAM" id="SSF51391">
    <property type="entry name" value="Thiamin phosphate synthase"/>
    <property type="match status" value="1"/>
</dbReference>
<comment type="function">
    <text evidence="1 10">Condenses 4-methyl-5-(beta-hydroxyethyl)thiazole monophosphate (THZ-P) and 2-methyl-4-amino-5-hydroxymethyl pyrimidine pyrophosphate (HMP-PP) to form thiamine monophosphate (TMP).</text>
</comment>
<name>A0A087CE67_9BIFI</name>
<dbReference type="GO" id="GO:0016829">
    <property type="term" value="F:lyase activity"/>
    <property type="evidence" value="ECO:0007669"/>
    <property type="project" value="UniProtKB-KW"/>
</dbReference>
<feature type="binding site" evidence="10">
    <location>
        <position position="126"/>
    </location>
    <ligand>
        <name>Mg(2+)</name>
        <dbReference type="ChEBI" id="CHEBI:18420"/>
    </ligand>
</feature>
<evidence type="ECO:0000256" key="5">
    <source>
        <dbReference type="ARBA" id="ARBA00022842"/>
    </source>
</evidence>
<evidence type="ECO:0000313" key="13">
    <source>
        <dbReference type="Proteomes" id="UP000029050"/>
    </source>
</evidence>
<dbReference type="STRING" id="218140.BPSY_1976"/>
<feature type="binding site" evidence="10">
    <location>
        <begin position="65"/>
        <end position="69"/>
    </location>
    <ligand>
        <name>4-amino-2-methyl-5-(diphosphooxymethyl)pyrimidine</name>
        <dbReference type="ChEBI" id="CHEBI:57841"/>
    </ligand>
</feature>
<evidence type="ECO:0000256" key="8">
    <source>
        <dbReference type="ARBA" id="ARBA00047851"/>
    </source>
</evidence>
<dbReference type="InterPro" id="IPR022998">
    <property type="entry name" value="ThiamineP_synth_TenI"/>
</dbReference>
<evidence type="ECO:0000256" key="10">
    <source>
        <dbReference type="HAMAP-Rule" id="MF_00097"/>
    </source>
</evidence>
<feature type="binding site" evidence="10">
    <location>
        <position position="101"/>
    </location>
    <ligand>
        <name>4-amino-2-methyl-5-(diphosphooxymethyl)pyrimidine</name>
        <dbReference type="ChEBI" id="CHEBI:57841"/>
    </ligand>
</feature>
<dbReference type="CDD" id="cd00564">
    <property type="entry name" value="TMP_TenI"/>
    <property type="match status" value="1"/>
</dbReference>
<dbReference type="RefSeq" id="WP_238556850.1">
    <property type="nucleotide sequence ID" value="NZ_JGZI01000010.1"/>
</dbReference>
<evidence type="ECO:0000313" key="12">
    <source>
        <dbReference type="EMBL" id="KFI81567.1"/>
    </source>
</evidence>
<keyword evidence="4 10" id="KW-0479">Metal-binding</keyword>
<evidence type="ECO:0000256" key="1">
    <source>
        <dbReference type="ARBA" id="ARBA00003814"/>
    </source>
</evidence>
<dbReference type="InterPro" id="IPR036206">
    <property type="entry name" value="ThiamineP_synth_sf"/>
</dbReference>
<comment type="catalytic activity">
    <reaction evidence="9 10">
        <text>2-[(2R,5Z)-2-carboxy-4-methylthiazol-5(2H)-ylidene]ethyl phosphate + 4-amino-2-methyl-5-(diphosphooxymethyl)pyrimidine + 2 H(+) = thiamine phosphate + CO2 + diphosphate</text>
        <dbReference type="Rhea" id="RHEA:47844"/>
        <dbReference type="ChEBI" id="CHEBI:15378"/>
        <dbReference type="ChEBI" id="CHEBI:16526"/>
        <dbReference type="ChEBI" id="CHEBI:33019"/>
        <dbReference type="ChEBI" id="CHEBI:37575"/>
        <dbReference type="ChEBI" id="CHEBI:57841"/>
        <dbReference type="ChEBI" id="CHEBI:62899"/>
        <dbReference type="EC" id="2.5.1.3"/>
    </reaction>
</comment>
<evidence type="ECO:0000256" key="7">
    <source>
        <dbReference type="ARBA" id="ARBA00047334"/>
    </source>
</evidence>
<dbReference type="GO" id="GO:0009228">
    <property type="term" value="P:thiamine biosynthetic process"/>
    <property type="evidence" value="ECO:0007669"/>
    <property type="project" value="UniProtKB-KW"/>
</dbReference>
<accession>A0A087CE67</accession>
<comment type="catalytic activity">
    <reaction evidence="7 10">
        <text>4-methyl-5-(2-phosphooxyethyl)-thiazole + 4-amino-2-methyl-5-(diphosphooxymethyl)pyrimidine + H(+) = thiamine phosphate + diphosphate</text>
        <dbReference type="Rhea" id="RHEA:22328"/>
        <dbReference type="ChEBI" id="CHEBI:15378"/>
        <dbReference type="ChEBI" id="CHEBI:33019"/>
        <dbReference type="ChEBI" id="CHEBI:37575"/>
        <dbReference type="ChEBI" id="CHEBI:57841"/>
        <dbReference type="ChEBI" id="CHEBI:58296"/>
        <dbReference type="EC" id="2.5.1.3"/>
    </reaction>
</comment>
<keyword evidence="3 10" id="KW-0808">Transferase</keyword>
<dbReference type="GeneID" id="98301165"/>
<feature type="binding site" evidence="10">
    <location>
        <begin position="232"/>
        <end position="233"/>
    </location>
    <ligand>
        <name>2-[(2R,5Z)-2-carboxy-4-methylthiazol-5(2H)-ylidene]ethyl phosphate</name>
        <dbReference type="ChEBI" id="CHEBI:62899"/>
    </ligand>
</feature>
<dbReference type="Proteomes" id="UP000029050">
    <property type="component" value="Unassembled WGS sequence"/>
</dbReference>